<evidence type="ECO:0000313" key="1">
    <source>
        <dbReference type="EMBL" id="CBI76778.1"/>
    </source>
</evidence>
<proteinExistence type="predicted"/>
<organism evidence="1 2">
    <name type="scientific">Bartonella clarridgeiae (strain CCUG 45776 / CIP 104772 / 73)</name>
    <dbReference type="NCBI Taxonomy" id="696125"/>
    <lineage>
        <taxon>Bacteria</taxon>
        <taxon>Pseudomonadati</taxon>
        <taxon>Pseudomonadota</taxon>
        <taxon>Alphaproteobacteria</taxon>
        <taxon>Hyphomicrobiales</taxon>
        <taxon>Bartonellaceae</taxon>
        <taxon>Bartonella</taxon>
    </lineage>
</organism>
<evidence type="ECO:0000313" key="2">
    <source>
        <dbReference type="Proteomes" id="UP000009101"/>
    </source>
</evidence>
<keyword evidence="2" id="KW-1185">Reference proteome</keyword>
<dbReference type="KEGG" id="bcd:BARCL_1097"/>
<accession>E6YIU0</accession>
<sequence>MYYSNTNYISKKILVKLFKAIDLSFSDAVKNTSFDLSQS</sequence>
<reference evidence="2" key="1">
    <citation type="submission" date="2009-11" db="EMBL/GenBank/DDBJ databases">
        <title>Genome sequencing of Bartonella species and comparative genomics.</title>
        <authorList>
            <person name="Engel P."/>
            <person name="Salzburger W."/>
            <person name="Marius L."/>
            <person name="Chao-Chin C."/>
            <person name="Soichi M."/>
            <person name="Christa L."/>
            <person name="Alexandra C."/>
            <person name="Aurelie L."/>
            <person name="Claudine M."/>
            <person name="Stephan S.C."/>
            <person name="Christoph D."/>
        </authorList>
    </citation>
    <scope>NUCLEOTIDE SEQUENCE [LARGE SCALE GENOMIC DNA]</scope>
    <source>
        <strain evidence="2">CIP 104772 / 73</strain>
    </source>
</reference>
<name>E6YIU0_BARC7</name>
<dbReference type="EMBL" id="FN645454">
    <property type="protein sequence ID" value="CBI76778.1"/>
    <property type="molecule type" value="Genomic_DNA"/>
</dbReference>
<gene>
    <name evidence="1" type="ordered locus">BARCL_1097</name>
</gene>
<protein>
    <submittedName>
        <fullName evidence="1">Uncharacterized protein</fullName>
    </submittedName>
</protein>
<dbReference type="Proteomes" id="UP000009101">
    <property type="component" value="Chromosome"/>
</dbReference>
<reference evidence="1 2" key="2">
    <citation type="journal article" date="2011" name="PLoS Genet.">
        <title>Parallel evolution of a type IV secretion system in radiating lineages of the host-restricted bacterial pathogen Bartonella.</title>
        <authorList>
            <person name="Engel P."/>
            <person name="Salzburger W."/>
            <person name="Liesch M."/>
            <person name="Chang C.C."/>
            <person name="Maruyama S."/>
            <person name="Lanz C."/>
            <person name="Calteau A."/>
            <person name="Lajus A."/>
            <person name="Medigue C."/>
            <person name="Schuster S.C."/>
            <person name="Dehio C."/>
        </authorList>
    </citation>
    <scope>NUCLEOTIDE SEQUENCE [LARGE SCALE GENOMIC DNA]</scope>
    <source>
        <strain evidence="2">CIP 104772 / 73</strain>
    </source>
</reference>
<dbReference type="AlphaFoldDB" id="E6YIU0"/>
<dbReference type="HOGENOM" id="CLU_3305346_0_0_5"/>